<keyword evidence="3" id="KW-0677">Repeat</keyword>
<keyword evidence="4" id="KW-0809">Transit peptide</keyword>
<evidence type="ECO:0000256" key="3">
    <source>
        <dbReference type="ARBA" id="ARBA00022737"/>
    </source>
</evidence>
<evidence type="ECO:0000313" key="9">
    <source>
        <dbReference type="Proteomes" id="UP001370490"/>
    </source>
</evidence>
<organism evidence="8 9">
    <name type="scientific">Dillenia turbinata</name>
    <dbReference type="NCBI Taxonomy" id="194707"/>
    <lineage>
        <taxon>Eukaryota</taxon>
        <taxon>Viridiplantae</taxon>
        <taxon>Streptophyta</taxon>
        <taxon>Embryophyta</taxon>
        <taxon>Tracheophyta</taxon>
        <taxon>Spermatophyta</taxon>
        <taxon>Magnoliopsida</taxon>
        <taxon>eudicotyledons</taxon>
        <taxon>Gunneridae</taxon>
        <taxon>Pentapetalae</taxon>
        <taxon>Dilleniales</taxon>
        <taxon>Dilleniaceae</taxon>
        <taxon>Dillenia</taxon>
    </lineage>
</organism>
<dbReference type="AlphaFoldDB" id="A0AAN8VLG5"/>
<dbReference type="GO" id="GO:0003729">
    <property type="term" value="F:mRNA binding"/>
    <property type="evidence" value="ECO:0007669"/>
    <property type="project" value="UniProtKB-ARBA"/>
</dbReference>
<dbReference type="Pfam" id="PF01535">
    <property type="entry name" value="PPR"/>
    <property type="match status" value="2"/>
</dbReference>
<dbReference type="GO" id="GO:0005739">
    <property type="term" value="C:mitochondrion"/>
    <property type="evidence" value="ECO:0007669"/>
    <property type="project" value="UniProtKB-SubCell"/>
</dbReference>
<proteinExistence type="inferred from homology"/>
<evidence type="ECO:0000256" key="4">
    <source>
        <dbReference type="ARBA" id="ARBA00022946"/>
    </source>
</evidence>
<keyword evidence="5" id="KW-0496">Mitochondrion</keyword>
<comment type="caution">
    <text evidence="8">The sequence shown here is derived from an EMBL/GenBank/DDBJ whole genome shotgun (WGS) entry which is preliminary data.</text>
</comment>
<dbReference type="NCBIfam" id="TIGR00756">
    <property type="entry name" value="PPR"/>
    <property type="match status" value="2"/>
</dbReference>
<evidence type="ECO:0000256" key="2">
    <source>
        <dbReference type="ARBA" id="ARBA00007626"/>
    </source>
</evidence>
<name>A0AAN8VLG5_9MAGN</name>
<evidence type="ECO:0000313" key="8">
    <source>
        <dbReference type="EMBL" id="KAK6937268.1"/>
    </source>
</evidence>
<gene>
    <name evidence="8" type="ORF">RJ641_030776</name>
</gene>
<feature type="repeat" description="PPR" evidence="6">
    <location>
        <begin position="135"/>
        <end position="169"/>
    </location>
</feature>
<evidence type="ECO:0000256" key="5">
    <source>
        <dbReference type="ARBA" id="ARBA00023128"/>
    </source>
</evidence>
<evidence type="ECO:0000256" key="6">
    <source>
        <dbReference type="PROSITE-ProRule" id="PRU00708"/>
    </source>
</evidence>
<keyword evidence="9" id="KW-1185">Reference proteome</keyword>
<dbReference type="InterPro" id="IPR002885">
    <property type="entry name" value="PPR_rpt"/>
</dbReference>
<dbReference type="PANTHER" id="PTHR45717:SF8">
    <property type="entry name" value="OS01G0301000 PROTEIN"/>
    <property type="match status" value="1"/>
</dbReference>
<keyword evidence="7" id="KW-0732">Signal</keyword>
<comment type="subcellular location">
    <subcellularLocation>
        <location evidence="1">Mitochondrion</location>
    </subcellularLocation>
</comment>
<dbReference type="SUPFAM" id="SSF48452">
    <property type="entry name" value="TPR-like"/>
    <property type="match status" value="1"/>
</dbReference>
<feature type="signal peptide" evidence="7">
    <location>
        <begin position="1"/>
        <end position="19"/>
    </location>
</feature>
<dbReference type="Gene3D" id="1.25.40.10">
    <property type="entry name" value="Tetratricopeptide repeat domain"/>
    <property type="match status" value="2"/>
</dbReference>
<dbReference type="FunFam" id="1.25.40.10:FF:000385">
    <property type="entry name" value="Pentatricopeptide repeat-containing protein mitochondrial"/>
    <property type="match status" value="1"/>
</dbReference>
<feature type="repeat" description="PPR" evidence="6">
    <location>
        <begin position="170"/>
        <end position="204"/>
    </location>
</feature>
<dbReference type="EMBL" id="JBAMMX010000006">
    <property type="protein sequence ID" value="KAK6937268.1"/>
    <property type="molecule type" value="Genomic_DNA"/>
</dbReference>
<dbReference type="Pfam" id="PF13041">
    <property type="entry name" value="PPR_2"/>
    <property type="match status" value="1"/>
</dbReference>
<dbReference type="Proteomes" id="UP001370490">
    <property type="component" value="Unassembled WGS sequence"/>
</dbReference>
<reference evidence="8 9" key="1">
    <citation type="submission" date="2023-12" db="EMBL/GenBank/DDBJ databases">
        <title>A high-quality genome assembly for Dillenia turbinata (Dilleniales).</title>
        <authorList>
            <person name="Chanderbali A."/>
        </authorList>
    </citation>
    <scope>NUCLEOTIDE SEQUENCE [LARGE SCALE GENOMIC DNA]</scope>
    <source>
        <strain evidence="8">LSX21</strain>
        <tissue evidence="8">Leaf</tissue>
    </source>
</reference>
<protein>
    <submittedName>
        <fullName evidence="8">Pentatricopeptide repeat</fullName>
    </submittedName>
</protein>
<feature type="chain" id="PRO_5043000432" evidence="7">
    <location>
        <begin position="20"/>
        <end position="499"/>
    </location>
</feature>
<dbReference type="InterPro" id="IPR011990">
    <property type="entry name" value="TPR-like_helical_dom_sf"/>
</dbReference>
<comment type="similarity">
    <text evidence="2">Belongs to the PPR family. P subfamily.</text>
</comment>
<accession>A0AAN8VLG5</accession>
<evidence type="ECO:0000256" key="7">
    <source>
        <dbReference type="SAM" id="SignalP"/>
    </source>
</evidence>
<evidence type="ECO:0000256" key="1">
    <source>
        <dbReference type="ARBA" id="ARBA00004173"/>
    </source>
</evidence>
<dbReference type="PROSITE" id="PS51375">
    <property type="entry name" value="PPR"/>
    <property type="match status" value="2"/>
</dbReference>
<sequence length="499" mass="57867">MRSLNRLLSTGLFLRRCLCTAEVAAEESPSLVRKGDRLYRRLSRLGAIGKTVSETLDEFFRDGGVIKKNNLERCIRELRYYSNFQHALEIMDWMQMRGITLPQRHHAVRLDLIAKAMGISAAKNYFDDLLPSEQNLYTYGALLNCYCQEGLENEALELFKKMDEMNVASTNLAYNNLMSLYMKLGKPEKVAPLVEEMKEKDISPSTFTYCIWIQSYSCLNDIAEVERVMEEVKKDDKEKLDWSIYSNLANAYIKAGDFMKAESALKQLEKVMKRRDRQAYHFLLGLYANTSNLAQVKRIWNVYKSVFPVTNNLSYLVMLQSLSRVRDLVGFKDVFMEWETRCSSYDVRLANIAIKTYLEADMVGEAELVFKRAVKRSAGPFFKAREMFTLYFLENRLIDSALRHMEAAVGEAKDNEWHPPPKIVSKVFDYFHEEMDIDRAEVFIKLLKKVGSCDSMTYNLLVQTYISAGKTVPDIQRRLEEHGIEMNDELEKLLEKESK</sequence>
<dbReference type="PANTHER" id="PTHR45717">
    <property type="entry name" value="OS12G0527900 PROTEIN"/>
    <property type="match status" value="1"/>
</dbReference>